<dbReference type="Proteomes" id="UP000319342">
    <property type="component" value="Chromosome"/>
</dbReference>
<dbReference type="EC" id="2.5.1.16" evidence="3"/>
<keyword evidence="4" id="KW-1185">Reference proteome</keyword>
<dbReference type="InterPro" id="IPR036259">
    <property type="entry name" value="MFS_trans_sf"/>
</dbReference>
<keyword evidence="2" id="KW-1133">Transmembrane helix</keyword>
<dbReference type="EMBL" id="CP036290">
    <property type="protein sequence ID" value="QDU83602.1"/>
    <property type="molecule type" value="Genomic_DNA"/>
</dbReference>
<feature type="transmembrane region" description="Helical" evidence="2">
    <location>
        <begin position="875"/>
        <end position="895"/>
    </location>
</feature>
<feature type="transmembrane region" description="Helical" evidence="2">
    <location>
        <begin position="717"/>
        <end position="740"/>
    </location>
</feature>
<sequence length="919" mass="99211">MSDARPAVPASRMGALFATSCGLLMLQVALTKVFSVVLWYHFGFLVISIALLGFAMSGVWLARRPEWLDENGARRLWRPAAVAAVLIVVGLWIALHTRVDAMHLIEDRNQGGLLVVMAVLFAPFFFLGKAVSATLTVHRAEAGKVYAANLLGSGAGCGLAVVLFDALHLSASEVAIASGGLVALGALLYALGTSIWGQFVTAVLCAGFVALGVFDGLRDSQFTLYPPDSKPLARVVEWLETNSPSRVEFKASAPGGARTELIHGEITETDTPGVFSARSVKGGTVEARLLPPEEADLVSFGEGGYVKGVHGIDDFVDFREWTSLSRVDVFDWPEVYGAWGLWGLSSNYSGPQPRQVGITIDTWAMTNVMEWDRTDGAAPPEIVEWLPASLVHRLVSDHDVLCIGAGGGMDLLTAKRFGAKKIVGVEINPSVVKGVREQALDFQGRLYDWDNDGDDGTIEVHVAEGRHWLERDTTKYDIVQLSGVDTASTTQAGAFSLSENFLYTREAFGTYLEHTNDGGFVTLTRWFLPDSDGLPRNTLRLFVLAWNALQDAGIEDPSRHVVLVESNGFSVVIFSRTPFAAEQLASLDEAGAKLGVRTLYHPDRDSDYVLPGGTASNIVARPFDDYATAQDKVSWLAAYPYDVAAPTDDRPFFFETSRFDPKFVTNRDSWITPLGGLTSHAILVILLLVLTAVSWLFVIGPLLRLRREVRAEEGHRVPLAPLLVYFGSLGLGFILVEVVLAQKFVLFLGNPVYSLAVVLFSVLVFSGIGSAVAPRLGRPWIALAIVAAIAGVYPLVLDTVFDLTLQLPDAARIAVSVALLAPLAFFMGMPFPLGLARLADADPRATAWAWGINGYTSVIGSVLTIVIALMAGFTMVVWIGAGVYVLALIASPFLGRGVSAPEPESSEESVPWRDPVAFE</sequence>
<organism evidence="3 4">
    <name type="scientific">Rohdeia mirabilis</name>
    <dbReference type="NCBI Taxonomy" id="2528008"/>
    <lineage>
        <taxon>Bacteria</taxon>
        <taxon>Pseudomonadati</taxon>
        <taxon>Planctomycetota</taxon>
        <taxon>Planctomycetia</taxon>
        <taxon>Planctomycetia incertae sedis</taxon>
        <taxon>Rohdeia</taxon>
    </lineage>
</organism>
<feature type="transmembrane region" description="Helical" evidence="2">
    <location>
        <begin position="847"/>
        <end position="869"/>
    </location>
</feature>
<feature type="transmembrane region" description="Helical" evidence="2">
    <location>
        <begin position="199"/>
        <end position="217"/>
    </location>
</feature>
<accession>A0A518CWJ0</accession>
<feature type="transmembrane region" description="Helical" evidence="2">
    <location>
        <begin position="780"/>
        <end position="801"/>
    </location>
</feature>
<feature type="region of interest" description="Disordered" evidence="1">
    <location>
        <begin position="900"/>
        <end position="919"/>
    </location>
</feature>
<dbReference type="SUPFAM" id="SSF53335">
    <property type="entry name" value="S-adenosyl-L-methionine-dependent methyltransferases"/>
    <property type="match status" value="1"/>
</dbReference>
<dbReference type="Gene3D" id="3.40.50.150">
    <property type="entry name" value="Vaccinia Virus protein VP39"/>
    <property type="match status" value="1"/>
</dbReference>
<feature type="transmembrane region" description="Helical" evidence="2">
    <location>
        <begin position="752"/>
        <end position="773"/>
    </location>
</feature>
<evidence type="ECO:0000313" key="4">
    <source>
        <dbReference type="Proteomes" id="UP000319342"/>
    </source>
</evidence>
<dbReference type="SUPFAM" id="SSF103473">
    <property type="entry name" value="MFS general substrate transporter"/>
    <property type="match status" value="1"/>
</dbReference>
<name>A0A518CWJ0_9BACT</name>
<dbReference type="GO" id="GO:0004766">
    <property type="term" value="F:spermidine synthase activity"/>
    <property type="evidence" value="ECO:0007669"/>
    <property type="project" value="UniProtKB-EC"/>
</dbReference>
<feature type="transmembrane region" description="Helical" evidence="2">
    <location>
        <begin position="147"/>
        <end position="168"/>
    </location>
</feature>
<evidence type="ECO:0000256" key="1">
    <source>
        <dbReference type="SAM" id="MobiDB-lite"/>
    </source>
</evidence>
<protein>
    <submittedName>
        <fullName evidence="3">Spermidine synthase</fullName>
        <ecNumber evidence="3">2.5.1.16</ecNumber>
    </submittedName>
</protein>
<feature type="transmembrane region" description="Helical" evidence="2">
    <location>
        <begin position="681"/>
        <end position="705"/>
    </location>
</feature>
<feature type="transmembrane region" description="Helical" evidence="2">
    <location>
        <begin position="813"/>
        <end position="835"/>
    </location>
</feature>
<reference evidence="3 4" key="1">
    <citation type="submission" date="2019-02" db="EMBL/GenBank/DDBJ databases">
        <title>Deep-cultivation of Planctomycetes and their phenomic and genomic characterization uncovers novel biology.</title>
        <authorList>
            <person name="Wiegand S."/>
            <person name="Jogler M."/>
            <person name="Boedeker C."/>
            <person name="Pinto D."/>
            <person name="Vollmers J."/>
            <person name="Rivas-Marin E."/>
            <person name="Kohn T."/>
            <person name="Peeters S.H."/>
            <person name="Heuer A."/>
            <person name="Rast P."/>
            <person name="Oberbeckmann S."/>
            <person name="Bunk B."/>
            <person name="Jeske O."/>
            <person name="Meyerdierks A."/>
            <person name="Storesund J.E."/>
            <person name="Kallscheuer N."/>
            <person name="Luecker S."/>
            <person name="Lage O.M."/>
            <person name="Pohl T."/>
            <person name="Merkel B.J."/>
            <person name="Hornburger P."/>
            <person name="Mueller R.-W."/>
            <person name="Bruemmer F."/>
            <person name="Labrenz M."/>
            <person name="Spormann A.M."/>
            <person name="Op den Camp H."/>
            <person name="Overmann J."/>
            <person name="Amann R."/>
            <person name="Jetten M.S.M."/>
            <person name="Mascher T."/>
            <person name="Medema M.H."/>
            <person name="Devos D.P."/>
            <person name="Kaster A.-K."/>
            <person name="Ovreas L."/>
            <person name="Rohde M."/>
            <person name="Galperin M.Y."/>
            <person name="Jogler C."/>
        </authorList>
    </citation>
    <scope>NUCLEOTIDE SEQUENCE [LARGE SCALE GENOMIC DNA]</scope>
    <source>
        <strain evidence="3 4">Pla163</strain>
    </source>
</reference>
<dbReference type="AlphaFoldDB" id="A0A518CWJ0"/>
<keyword evidence="2" id="KW-0812">Transmembrane</keyword>
<dbReference type="CDD" id="cd02440">
    <property type="entry name" value="AdoMet_MTases"/>
    <property type="match status" value="1"/>
</dbReference>
<keyword evidence="3" id="KW-0808">Transferase</keyword>
<dbReference type="InterPro" id="IPR029063">
    <property type="entry name" value="SAM-dependent_MTases_sf"/>
</dbReference>
<gene>
    <name evidence="3" type="primary">speE</name>
    <name evidence="3" type="ORF">Pla163_07010</name>
</gene>
<feature type="transmembrane region" description="Helical" evidence="2">
    <location>
        <begin position="75"/>
        <end position="95"/>
    </location>
</feature>
<proteinExistence type="predicted"/>
<evidence type="ECO:0000256" key="2">
    <source>
        <dbReference type="SAM" id="Phobius"/>
    </source>
</evidence>
<feature type="transmembrane region" description="Helical" evidence="2">
    <location>
        <begin position="115"/>
        <end position="135"/>
    </location>
</feature>
<feature type="transmembrane region" description="Helical" evidence="2">
    <location>
        <begin position="174"/>
        <end position="192"/>
    </location>
</feature>
<evidence type="ECO:0000313" key="3">
    <source>
        <dbReference type="EMBL" id="QDU83602.1"/>
    </source>
</evidence>
<keyword evidence="2" id="KW-0472">Membrane</keyword>
<feature type="transmembrane region" description="Helical" evidence="2">
    <location>
        <begin position="41"/>
        <end position="63"/>
    </location>
</feature>